<gene>
    <name evidence="1" type="ORF">RDI58_027067</name>
</gene>
<comment type="caution">
    <text evidence="1">The sequence shown here is derived from an EMBL/GenBank/DDBJ whole genome shotgun (WGS) entry which is preliminary data.</text>
</comment>
<accession>A0AAN8Y1T8</accession>
<name>A0AAN8Y1T8_SOLBU</name>
<protein>
    <submittedName>
        <fullName evidence="1">Uncharacterized protein</fullName>
    </submittedName>
</protein>
<dbReference type="EMBL" id="JBANQN010000011">
    <property type="protein sequence ID" value="KAK6776066.1"/>
    <property type="molecule type" value="Genomic_DNA"/>
</dbReference>
<reference evidence="1 2" key="1">
    <citation type="submission" date="2024-02" db="EMBL/GenBank/DDBJ databases">
        <title>de novo genome assembly of Solanum bulbocastanum strain 11H21.</title>
        <authorList>
            <person name="Hosaka A.J."/>
        </authorList>
    </citation>
    <scope>NUCLEOTIDE SEQUENCE [LARGE SCALE GENOMIC DNA]</scope>
    <source>
        <tissue evidence="1">Young leaves</tissue>
    </source>
</reference>
<evidence type="ECO:0000313" key="1">
    <source>
        <dbReference type="EMBL" id="KAK6776066.1"/>
    </source>
</evidence>
<organism evidence="1 2">
    <name type="scientific">Solanum bulbocastanum</name>
    <name type="common">Wild potato</name>
    <dbReference type="NCBI Taxonomy" id="147425"/>
    <lineage>
        <taxon>Eukaryota</taxon>
        <taxon>Viridiplantae</taxon>
        <taxon>Streptophyta</taxon>
        <taxon>Embryophyta</taxon>
        <taxon>Tracheophyta</taxon>
        <taxon>Spermatophyta</taxon>
        <taxon>Magnoliopsida</taxon>
        <taxon>eudicotyledons</taxon>
        <taxon>Gunneridae</taxon>
        <taxon>Pentapetalae</taxon>
        <taxon>asterids</taxon>
        <taxon>lamiids</taxon>
        <taxon>Solanales</taxon>
        <taxon>Solanaceae</taxon>
        <taxon>Solanoideae</taxon>
        <taxon>Solaneae</taxon>
        <taxon>Solanum</taxon>
    </lineage>
</organism>
<sequence>MKGETLETCNTPRIATWVIRNIIDSRKIVVQAPGLQGNLFARLELLTAGTKFSIKKLYVALLSQLLKVPWKCITLQANIHPRHNFILWLA</sequence>
<dbReference type="Proteomes" id="UP001371456">
    <property type="component" value="Unassembled WGS sequence"/>
</dbReference>
<proteinExistence type="predicted"/>
<dbReference type="AlphaFoldDB" id="A0AAN8Y1T8"/>
<evidence type="ECO:0000313" key="2">
    <source>
        <dbReference type="Proteomes" id="UP001371456"/>
    </source>
</evidence>
<keyword evidence="2" id="KW-1185">Reference proteome</keyword>